<evidence type="ECO:0000313" key="1">
    <source>
        <dbReference type="EMBL" id="GMT36988.1"/>
    </source>
</evidence>
<protein>
    <recommendedName>
        <fullName evidence="3">Cytochrome P450</fullName>
    </recommendedName>
</protein>
<keyword evidence="2" id="KW-1185">Reference proteome</keyword>
<accession>A0AAV5X2Y2</accession>
<gene>
    <name evidence="1" type="ORF">PFISCL1PPCAC_28285</name>
</gene>
<evidence type="ECO:0000313" key="2">
    <source>
        <dbReference type="Proteomes" id="UP001432322"/>
    </source>
</evidence>
<dbReference type="Proteomes" id="UP001432322">
    <property type="component" value="Unassembled WGS sequence"/>
</dbReference>
<reference evidence="1" key="1">
    <citation type="submission" date="2023-10" db="EMBL/GenBank/DDBJ databases">
        <title>Genome assembly of Pristionchus species.</title>
        <authorList>
            <person name="Yoshida K."/>
            <person name="Sommer R.J."/>
        </authorList>
    </citation>
    <scope>NUCLEOTIDE SEQUENCE</scope>
    <source>
        <strain evidence="1">RS5133</strain>
    </source>
</reference>
<dbReference type="EMBL" id="BTSY01000007">
    <property type="protein sequence ID" value="GMT36988.1"/>
    <property type="molecule type" value="Genomic_DNA"/>
</dbReference>
<name>A0AAV5X2Y2_9BILA</name>
<dbReference type="AlphaFoldDB" id="A0AAV5X2Y2"/>
<feature type="non-terminal residue" evidence="1">
    <location>
        <position position="1"/>
    </location>
</feature>
<sequence>LTEAYLKLINIYSSIFPMNHGIRMKDLSFDTNYITFGQILELDKRFQDIGRDLHRLENIDPDLIRSKVDDFFKSLILTND</sequence>
<feature type="non-terminal residue" evidence="1">
    <location>
        <position position="80"/>
    </location>
</feature>
<evidence type="ECO:0008006" key="3">
    <source>
        <dbReference type="Google" id="ProtNLM"/>
    </source>
</evidence>
<comment type="caution">
    <text evidence="1">The sequence shown here is derived from an EMBL/GenBank/DDBJ whole genome shotgun (WGS) entry which is preliminary data.</text>
</comment>
<organism evidence="1 2">
    <name type="scientific">Pristionchus fissidentatus</name>
    <dbReference type="NCBI Taxonomy" id="1538716"/>
    <lineage>
        <taxon>Eukaryota</taxon>
        <taxon>Metazoa</taxon>
        <taxon>Ecdysozoa</taxon>
        <taxon>Nematoda</taxon>
        <taxon>Chromadorea</taxon>
        <taxon>Rhabditida</taxon>
        <taxon>Rhabditina</taxon>
        <taxon>Diplogasteromorpha</taxon>
        <taxon>Diplogasteroidea</taxon>
        <taxon>Neodiplogasteridae</taxon>
        <taxon>Pristionchus</taxon>
    </lineage>
</organism>
<proteinExistence type="predicted"/>